<dbReference type="InterPro" id="IPR036890">
    <property type="entry name" value="HATPase_C_sf"/>
</dbReference>
<evidence type="ECO:0000313" key="2">
    <source>
        <dbReference type="Proteomes" id="UP000783871"/>
    </source>
</evidence>
<dbReference type="Pfam" id="PF13589">
    <property type="entry name" value="HATPase_c_3"/>
    <property type="match status" value="1"/>
</dbReference>
<dbReference type="SUPFAM" id="SSF55874">
    <property type="entry name" value="ATPase domain of HSP90 chaperone/DNA topoisomerase II/histidine kinase"/>
    <property type="match status" value="1"/>
</dbReference>
<organism evidence="1 2">
    <name type="scientific">Micromonospora thermarum</name>
    <dbReference type="NCBI Taxonomy" id="2720024"/>
    <lineage>
        <taxon>Bacteria</taxon>
        <taxon>Bacillati</taxon>
        <taxon>Actinomycetota</taxon>
        <taxon>Actinomycetes</taxon>
        <taxon>Micromonosporales</taxon>
        <taxon>Micromonosporaceae</taxon>
        <taxon>Micromonospora</taxon>
    </lineage>
</organism>
<dbReference type="GO" id="GO:0016301">
    <property type="term" value="F:kinase activity"/>
    <property type="evidence" value="ECO:0007669"/>
    <property type="project" value="UniProtKB-KW"/>
</dbReference>
<feature type="non-terminal residue" evidence="1">
    <location>
        <position position="371"/>
    </location>
</feature>
<protein>
    <submittedName>
        <fullName evidence="1">Histidine kinase</fullName>
    </submittedName>
</protein>
<accession>A0ABX0ZFN9</accession>
<comment type="caution">
    <text evidence="1">The sequence shown here is derived from an EMBL/GenBank/DDBJ whole genome shotgun (WGS) entry which is preliminary data.</text>
</comment>
<proteinExistence type="predicted"/>
<dbReference type="Gene3D" id="3.30.565.10">
    <property type="entry name" value="Histidine kinase-like ATPase, C-terminal domain"/>
    <property type="match status" value="1"/>
</dbReference>
<dbReference type="EMBL" id="JAATEO010000027">
    <property type="protein sequence ID" value="NJP34640.1"/>
    <property type="molecule type" value="Genomic_DNA"/>
</dbReference>
<sequence length="371" mass="42062">MRRVHLEAAPDHVQALAKEHDPLGAIKELVWNSLDADATRVDVLLDLSPLDAVEKITIRDNGTGITPEAADRAFDRVGGSWKKRTERTLKLGRLLHGYAGQGRLRGFALGERIRWSTVADGIDGRMRTVISASAASPNDFDISEPEQSTEDTGCVFEAWGKQSKKLDQLASDAAVARLTAEFATYLTVYSDIEIIYNGQQIDPQSSIHRDERYPLTFSSADGPEMHAVLRVVEWTMRTPRELHLCDADGMTIDITNAGIQAPDFDFTAYVLWEEMREHQGQFLLMESEDSEIFALIGAARSQLREHFRERSTERRREVIEKWKADGSYPYKDEPEDDVERLERETFDLVATTVHRHMPRPKRQQKVTLALI</sequence>
<keyword evidence="1" id="KW-0418">Kinase</keyword>
<dbReference type="RefSeq" id="WP_205801720.1">
    <property type="nucleotide sequence ID" value="NZ_JAATEO010000027.1"/>
</dbReference>
<keyword evidence="1" id="KW-0808">Transferase</keyword>
<reference evidence="1 2" key="1">
    <citation type="submission" date="2020-03" db="EMBL/GenBank/DDBJ databases">
        <title>WGS of actinomycetes isolated from Thailand.</title>
        <authorList>
            <person name="Thawai C."/>
        </authorList>
    </citation>
    <scope>NUCLEOTIDE SEQUENCE [LARGE SCALE GENOMIC DNA]</scope>
    <source>
        <strain evidence="1 2">HSS6-12</strain>
    </source>
</reference>
<keyword evidence="2" id="KW-1185">Reference proteome</keyword>
<gene>
    <name evidence="1" type="ORF">HCJ94_22310</name>
</gene>
<name>A0ABX0ZFN9_9ACTN</name>
<dbReference type="Proteomes" id="UP000783871">
    <property type="component" value="Unassembled WGS sequence"/>
</dbReference>
<evidence type="ECO:0000313" key="1">
    <source>
        <dbReference type="EMBL" id="NJP34640.1"/>
    </source>
</evidence>